<keyword evidence="1" id="KW-0732">Signal</keyword>
<dbReference type="RefSeq" id="WP_129218371.1">
    <property type="nucleotide sequence ID" value="NZ_QYBC01000004.1"/>
</dbReference>
<evidence type="ECO:0000256" key="1">
    <source>
        <dbReference type="SAM" id="SignalP"/>
    </source>
</evidence>
<feature type="signal peptide" evidence="1">
    <location>
        <begin position="1"/>
        <end position="27"/>
    </location>
</feature>
<dbReference type="Gene3D" id="3.90.226.10">
    <property type="entry name" value="2-enoyl-CoA Hydratase, Chain A, domain 1"/>
    <property type="match status" value="1"/>
</dbReference>
<evidence type="ECO:0000313" key="2">
    <source>
        <dbReference type="EMBL" id="RYB06436.1"/>
    </source>
</evidence>
<dbReference type="InterPro" id="IPR029045">
    <property type="entry name" value="ClpP/crotonase-like_dom_sf"/>
</dbReference>
<organism evidence="2 3">
    <name type="scientific">Lichenibacterium ramalinae</name>
    <dbReference type="NCBI Taxonomy" id="2316527"/>
    <lineage>
        <taxon>Bacteria</taxon>
        <taxon>Pseudomonadati</taxon>
        <taxon>Pseudomonadota</taxon>
        <taxon>Alphaproteobacteria</taxon>
        <taxon>Hyphomicrobiales</taxon>
        <taxon>Lichenihabitantaceae</taxon>
        <taxon>Lichenibacterium</taxon>
    </lineage>
</organism>
<dbReference type="SUPFAM" id="SSF52096">
    <property type="entry name" value="ClpP/crotonase"/>
    <property type="match status" value="1"/>
</dbReference>
<accession>A0A4Q2RFF7</accession>
<reference evidence="2 3" key="1">
    <citation type="submission" date="2018-09" db="EMBL/GenBank/DDBJ databases">
        <authorList>
            <person name="Grouzdev D.S."/>
            <person name="Krutkina M.S."/>
        </authorList>
    </citation>
    <scope>NUCLEOTIDE SEQUENCE [LARGE SCALE GENOMIC DNA]</scope>
    <source>
        <strain evidence="2 3">RmlP001</strain>
    </source>
</reference>
<protein>
    <submittedName>
        <fullName evidence="2">Uncharacterized protein</fullName>
    </submittedName>
</protein>
<dbReference type="AlphaFoldDB" id="A0A4Q2RFF7"/>
<name>A0A4Q2RFF7_9HYPH</name>
<evidence type="ECO:0000313" key="3">
    <source>
        <dbReference type="Proteomes" id="UP000289411"/>
    </source>
</evidence>
<reference evidence="2 3" key="2">
    <citation type="submission" date="2019-02" db="EMBL/GenBank/DDBJ databases">
        <title>'Lichenibacterium ramalinii' gen. nov. sp. nov., 'Lichenibacterium minor' gen. nov. sp. nov.</title>
        <authorList>
            <person name="Pankratov T."/>
        </authorList>
    </citation>
    <scope>NUCLEOTIDE SEQUENCE [LARGE SCALE GENOMIC DNA]</scope>
    <source>
        <strain evidence="2 3">RmlP001</strain>
    </source>
</reference>
<gene>
    <name evidence="2" type="ORF">D3272_06745</name>
</gene>
<proteinExistence type="predicted"/>
<keyword evidence="3" id="KW-1185">Reference proteome</keyword>
<dbReference type="Proteomes" id="UP000289411">
    <property type="component" value="Unassembled WGS sequence"/>
</dbReference>
<feature type="chain" id="PRO_5020919289" evidence="1">
    <location>
        <begin position="28"/>
        <end position="238"/>
    </location>
</feature>
<comment type="caution">
    <text evidence="2">The sequence shown here is derived from an EMBL/GenBank/DDBJ whole genome shotgun (WGS) entry which is preliminary data.</text>
</comment>
<sequence length="238" mass="24171">MLFAPSRRRPTGLALALLLALPCGARGADIAAVTGPAGQTIALSGLIQPGDDAKLASVLAAAHHPTSLSLASLGGNVQAALAIGMMVRREGLHTAVAPRSICASACGLVWLAGTSRVMGQDAHVGLHAAYLRRNGVDVETGAANALIGAYLGRLGFDDRAIVYLTSAPPEEMTWILPADRQRYGIAFDTATPALASAAAPADEHLLSRPMALAGAIASAAVAAVDRLMGGRAAPSDDR</sequence>
<dbReference type="EMBL" id="QYBC01000004">
    <property type="protein sequence ID" value="RYB06436.1"/>
    <property type="molecule type" value="Genomic_DNA"/>
</dbReference>
<dbReference type="OrthoDB" id="200022at2"/>